<reference evidence="1" key="1">
    <citation type="journal article" date="2023" name="Mol. Biol. Evol.">
        <title>Third-Generation Sequencing Reveals the Adaptive Role of the Epigenome in Three Deep-Sea Polychaetes.</title>
        <authorList>
            <person name="Perez M."/>
            <person name="Aroh O."/>
            <person name="Sun Y."/>
            <person name="Lan Y."/>
            <person name="Juniper S.K."/>
            <person name="Young C.R."/>
            <person name="Angers B."/>
            <person name="Qian P.Y."/>
        </authorList>
    </citation>
    <scope>NUCLEOTIDE SEQUENCE</scope>
    <source>
        <strain evidence="1">R07B-5</strain>
    </source>
</reference>
<dbReference type="InterPro" id="IPR011042">
    <property type="entry name" value="6-blade_b-propeller_TolB-like"/>
</dbReference>
<sequence length="250" mass="28070">MFTCSDHCHGFTHRPTVACVHVKHCSVPARYDSLLLNEECCQRNRTCFTNTIHRFLHIEQCGCCYSASPALNCVERHTFLHSVLPSRTLLCDHSRGFSNVHRVLDNLAPYRAMAKNERSSLLPSREGSHIVTACGLVNGTCKNIVFSTPAGIVRAFQEGYSFGISSTWSRAGNLMQDNFLIVTDSYHDVLYQYDLANRRRGIAVDAYSRLMYYTDGDTIFAMKLDGGYPFPLVNNTGTSRETLVLDPIRG</sequence>
<dbReference type="SUPFAM" id="SSF63825">
    <property type="entry name" value="YWTD domain"/>
    <property type="match status" value="1"/>
</dbReference>
<evidence type="ECO:0000313" key="1">
    <source>
        <dbReference type="EMBL" id="KAK2187862.1"/>
    </source>
</evidence>
<protein>
    <submittedName>
        <fullName evidence="1">Uncharacterized protein</fullName>
    </submittedName>
</protein>
<dbReference type="Gene3D" id="2.120.10.30">
    <property type="entry name" value="TolB, C-terminal domain"/>
    <property type="match status" value="1"/>
</dbReference>
<dbReference type="Proteomes" id="UP001209878">
    <property type="component" value="Unassembled WGS sequence"/>
</dbReference>
<comment type="caution">
    <text evidence="1">The sequence shown here is derived from an EMBL/GenBank/DDBJ whole genome shotgun (WGS) entry which is preliminary data.</text>
</comment>
<dbReference type="AlphaFoldDB" id="A0AAD9UFT6"/>
<proteinExistence type="predicted"/>
<dbReference type="EMBL" id="JAODUO010000153">
    <property type="protein sequence ID" value="KAK2187862.1"/>
    <property type="molecule type" value="Genomic_DNA"/>
</dbReference>
<keyword evidence="2" id="KW-1185">Reference proteome</keyword>
<organism evidence="1 2">
    <name type="scientific">Ridgeia piscesae</name>
    <name type="common">Tubeworm</name>
    <dbReference type="NCBI Taxonomy" id="27915"/>
    <lineage>
        <taxon>Eukaryota</taxon>
        <taxon>Metazoa</taxon>
        <taxon>Spiralia</taxon>
        <taxon>Lophotrochozoa</taxon>
        <taxon>Annelida</taxon>
        <taxon>Polychaeta</taxon>
        <taxon>Sedentaria</taxon>
        <taxon>Canalipalpata</taxon>
        <taxon>Sabellida</taxon>
        <taxon>Siboglinidae</taxon>
        <taxon>Ridgeia</taxon>
    </lineage>
</organism>
<accession>A0AAD9UFT6</accession>
<name>A0AAD9UFT6_RIDPI</name>
<gene>
    <name evidence="1" type="ORF">NP493_153g11043</name>
</gene>
<evidence type="ECO:0000313" key="2">
    <source>
        <dbReference type="Proteomes" id="UP001209878"/>
    </source>
</evidence>